<dbReference type="GO" id="GO:0019005">
    <property type="term" value="C:SCF ubiquitin ligase complex"/>
    <property type="evidence" value="ECO:0007669"/>
    <property type="project" value="TreeGrafter"/>
</dbReference>
<gene>
    <name evidence="2" type="primary">FBXL4</name>
    <name evidence="2" type="ORF">BGZ70_005181</name>
</gene>
<dbReference type="EMBL" id="JAAAHY010000274">
    <property type="protein sequence ID" value="KAF9965239.1"/>
    <property type="molecule type" value="Genomic_DNA"/>
</dbReference>
<protein>
    <submittedName>
        <fullName evidence="2">F-box and leucine-rich repeat protein 4</fullName>
    </submittedName>
</protein>
<accession>A0A9P6J936</accession>
<dbReference type="SUPFAM" id="SSF52047">
    <property type="entry name" value="RNI-like"/>
    <property type="match status" value="1"/>
</dbReference>
<dbReference type="InterPro" id="IPR032675">
    <property type="entry name" value="LRR_dom_sf"/>
</dbReference>
<dbReference type="PROSITE" id="PS50181">
    <property type="entry name" value="FBOX"/>
    <property type="match status" value="1"/>
</dbReference>
<dbReference type="Gene3D" id="3.80.10.10">
    <property type="entry name" value="Ribonuclease Inhibitor"/>
    <property type="match status" value="2"/>
</dbReference>
<evidence type="ECO:0000313" key="3">
    <source>
        <dbReference type="Proteomes" id="UP000738359"/>
    </source>
</evidence>
<dbReference type="PANTHER" id="PTHR13318">
    <property type="entry name" value="PARTNER OF PAIRED, ISOFORM B-RELATED"/>
    <property type="match status" value="1"/>
</dbReference>
<organism evidence="2 3">
    <name type="scientific">Mortierella alpina</name>
    <name type="common">Oleaginous fungus</name>
    <name type="synonym">Mortierella renispora</name>
    <dbReference type="NCBI Taxonomy" id="64518"/>
    <lineage>
        <taxon>Eukaryota</taxon>
        <taxon>Fungi</taxon>
        <taxon>Fungi incertae sedis</taxon>
        <taxon>Mucoromycota</taxon>
        <taxon>Mortierellomycotina</taxon>
        <taxon>Mortierellomycetes</taxon>
        <taxon>Mortierellales</taxon>
        <taxon>Mortierellaceae</taxon>
        <taxon>Mortierella</taxon>
    </lineage>
</organism>
<evidence type="ECO:0000313" key="2">
    <source>
        <dbReference type="EMBL" id="KAF9965239.1"/>
    </source>
</evidence>
<dbReference type="InterPro" id="IPR001810">
    <property type="entry name" value="F-box_dom"/>
</dbReference>
<keyword evidence="3" id="KW-1185">Reference proteome</keyword>
<evidence type="ECO:0000259" key="1">
    <source>
        <dbReference type="PROSITE" id="PS50181"/>
    </source>
</evidence>
<dbReference type="Proteomes" id="UP000738359">
    <property type="component" value="Unassembled WGS sequence"/>
</dbReference>
<name>A0A9P6J936_MORAP</name>
<sequence length="480" mass="54547">MNLPLELWQLVYQYLPQSDLLQGALVSPTLPLSLYCQSRIWARVDAEDWVFENFLQGLARNSRLVRRVACSSKARLEILARPECCFITHLDVEKMPFLSSTVLESILEHNQQQLRSLRVRLDRTNFQLVTDKVRLMKELKELYLQRWEGIHQEALESILEACPQIELLSLGHNSLYPFRLENMKQGQGVLQTQFRIRSLILDGAVLFHEELVLNLASRCPDLQSLCMQGCFGIRLSPAFITDLAALCPRLDRVNFANQSTADGFYAALFRAIPHLREIKATGSILTDGEIQTLLQHCSSTLESLDVGYCTSLDSRSVLSILTGCPSLVHLDARGVDFNPRDMEAADAWVCTKLTSLYLEILLPKRAHYVPGEPEAIRKRLYQQLARLTRLQSLQLGAGSRDRGINILEMSLLTGLSSLSSLTQLRRLEIKRLNHAVRGAEVAWMLEHWPKLQTLGILLDTNADMELVRAVHQRCSTIHVW</sequence>
<feature type="domain" description="F-box" evidence="1">
    <location>
        <begin position="1"/>
        <end position="44"/>
    </location>
</feature>
<proteinExistence type="predicted"/>
<dbReference type="OrthoDB" id="550575at2759"/>
<comment type="caution">
    <text evidence="2">The sequence shown here is derived from an EMBL/GenBank/DDBJ whole genome shotgun (WGS) entry which is preliminary data.</text>
</comment>
<dbReference type="GO" id="GO:0031146">
    <property type="term" value="P:SCF-dependent proteasomal ubiquitin-dependent protein catabolic process"/>
    <property type="evidence" value="ECO:0007669"/>
    <property type="project" value="TreeGrafter"/>
</dbReference>
<dbReference type="AlphaFoldDB" id="A0A9P6J936"/>
<reference evidence="2" key="1">
    <citation type="journal article" date="2020" name="Fungal Divers.">
        <title>Resolving the Mortierellaceae phylogeny through synthesis of multi-gene phylogenetics and phylogenomics.</title>
        <authorList>
            <person name="Vandepol N."/>
            <person name="Liber J."/>
            <person name="Desiro A."/>
            <person name="Na H."/>
            <person name="Kennedy M."/>
            <person name="Barry K."/>
            <person name="Grigoriev I.V."/>
            <person name="Miller A.N."/>
            <person name="O'Donnell K."/>
            <person name="Stajich J.E."/>
            <person name="Bonito G."/>
        </authorList>
    </citation>
    <scope>NUCLEOTIDE SEQUENCE</scope>
    <source>
        <strain evidence="2">CK1249</strain>
    </source>
</reference>